<feature type="domain" description="VOC" evidence="2">
    <location>
        <begin position="36"/>
        <end position="160"/>
    </location>
</feature>
<dbReference type="InterPro" id="IPR058997">
    <property type="entry name" value="YycE-like_C"/>
</dbReference>
<dbReference type="Gene3D" id="3.10.180.10">
    <property type="entry name" value="2,3-Dihydroxybiphenyl 1,2-Dioxygenase, domain 1"/>
    <property type="match status" value="1"/>
</dbReference>
<sequence>MKKSTFICLILIPILSAMINNPVYAQSSTWTQAKIKAVQFRIARPTNNLKEVVRFYTEGLGLPQIGAFKGHQGYDGVMLGLPDSGHHLEFTQYADPVSLPAPTKENLLVLYYDIPEQYEAANKRLQDMNIQAVAPENPYWEGKSKTYEDPDGWRIVLFNGIYTP</sequence>
<dbReference type="Proteomes" id="UP000254893">
    <property type="component" value="Unassembled WGS sequence"/>
</dbReference>
<feature type="signal peptide" evidence="1">
    <location>
        <begin position="1"/>
        <end position="25"/>
    </location>
</feature>
<evidence type="ECO:0000256" key="1">
    <source>
        <dbReference type="SAM" id="SignalP"/>
    </source>
</evidence>
<dbReference type="EMBL" id="UGYW01000002">
    <property type="protein sequence ID" value="SUJ25634.1"/>
    <property type="molecule type" value="Genomic_DNA"/>
</dbReference>
<protein>
    <submittedName>
        <fullName evidence="3">Glyoxalase-like domain</fullName>
    </submittedName>
</protein>
<dbReference type="RefSeq" id="WP_115171158.1">
    <property type="nucleotide sequence ID" value="NZ_UGYW01000002.1"/>
</dbReference>
<reference evidence="3 4" key="1">
    <citation type="submission" date="2018-06" db="EMBL/GenBank/DDBJ databases">
        <authorList>
            <consortium name="Pathogen Informatics"/>
            <person name="Doyle S."/>
        </authorList>
    </citation>
    <scope>NUCLEOTIDE SEQUENCE [LARGE SCALE GENOMIC DNA]</scope>
    <source>
        <strain evidence="3 4">NCTC11388</strain>
    </source>
</reference>
<dbReference type="SUPFAM" id="SSF54593">
    <property type="entry name" value="Glyoxalase/Bleomycin resistance protein/Dihydroxybiphenyl dioxygenase"/>
    <property type="match status" value="1"/>
</dbReference>
<accession>A0A380CP99</accession>
<dbReference type="CDD" id="cd06587">
    <property type="entry name" value="VOC"/>
    <property type="match status" value="1"/>
</dbReference>
<proteinExistence type="predicted"/>
<organism evidence="3 4">
    <name type="scientific">Sphingobacterium spiritivorum</name>
    <name type="common">Flavobacterium spiritivorum</name>
    <dbReference type="NCBI Taxonomy" id="258"/>
    <lineage>
        <taxon>Bacteria</taxon>
        <taxon>Pseudomonadati</taxon>
        <taxon>Bacteroidota</taxon>
        <taxon>Sphingobacteriia</taxon>
        <taxon>Sphingobacteriales</taxon>
        <taxon>Sphingobacteriaceae</taxon>
        <taxon>Sphingobacterium</taxon>
    </lineage>
</organism>
<keyword evidence="1" id="KW-0732">Signal</keyword>
<evidence type="ECO:0000259" key="2">
    <source>
        <dbReference type="PROSITE" id="PS51819"/>
    </source>
</evidence>
<evidence type="ECO:0000313" key="3">
    <source>
        <dbReference type="EMBL" id="SUJ25634.1"/>
    </source>
</evidence>
<dbReference type="AlphaFoldDB" id="A0A380CP99"/>
<dbReference type="PROSITE" id="PS51819">
    <property type="entry name" value="VOC"/>
    <property type="match status" value="1"/>
</dbReference>
<name>A0A380CP99_SPHSI</name>
<feature type="chain" id="PRO_5016582275" evidence="1">
    <location>
        <begin position="26"/>
        <end position="164"/>
    </location>
</feature>
<dbReference type="InterPro" id="IPR029068">
    <property type="entry name" value="Glyas_Bleomycin-R_OHBP_Dase"/>
</dbReference>
<dbReference type="InterPro" id="IPR058998">
    <property type="entry name" value="YycE-like_N"/>
</dbReference>
<dbReference type="InterPro" id="IPR037523">
    <property type="entry name" value="VOC_core"/>
</dbReference>
<gene>
    <name evidence="3" type="primary">yycE</name>
    <name evidence="3" type="ORF">NCTC11388_03753</name>
</gene>
<dbReference type="Pfam" id="PF22659">
    <property type="entry name" value="YycE-like_C"/>
    <property type="match status" value="1"/>
</dbReference>
<evidence type="ECO:0000313" key="4">
    <source>
        <dbReference type="Proteomes" id="UP000254893"/>
    </source>
</evidence>
<dbReference type="Pfam" id="PF22658">
    <property type="entry name" value="YycE-like_N"/>
    <property type="match status" value="1"/>
</dbReference>